<dbReference type="Gene3D" id="1.20.1250.20">
    <property type="entry name" value="MFS general substrate transporter like domains"/>
    <property type="match status" value="1"/>
</dbReference>
<proteinExistence type="predicted"/>
<evidence type="ECO:0000256" key="2">
    <source>
        <dbReference type="ARBA" id="ARBA00022448"/>
    </source>
</evidence>
<evidence type="ECO:0000256" key="3">
    <source>
        <dbReference type="ARBA" id="ARBA00022692"/>
    </source>
</evidence>
<accession>A0ABY5S5D7</accession>
<feature type="transmembrane region" description="Helical" evidence="6">
    <location>
        <begin position="312"/>
        <end position="333"/>
    </location>
</feature>
<comment type="subcellular location">
    <subcellularLocation>
        <location evidence="1">Cell membrane</location>
        <topology evidence="1">Multi-pass membrane protein</topology>
    </subcellularLocation>
</comment>
<keyword evidence="4 6" id="KW-1133">Transmembrane helix</keyword>
<sequence length="413" mass="44936">MRLPRITPNPARPVTLVAIVTALTIFGDAMLYVVLPIYWKEVGLTALWQVGVLLSINRFVRLPLNPFIGWLYNKMSLRTGLIAAVLMGAFTTVGYGVWKGFAAWLVLRSLWGIAWSLMRIGGYLTVINYSDDTNRGRLMGKYNGIWRLGSMVGVSFGGVLTPVFGIESMSVFFGLLALIGIPLVLASISSNAKKDGHTQTSSRKDSKAIWTKPVAKMVVCGLFISLLHAIFGSTLSLVIDLNYSDTVLLFGILITSTALGGVLQAIRCAWEPFLATWFGHRSDGPRGRLPLFILSLVGAAAGYALMPWHIPIYAWIAIVLFVMVTMTITSTIMDAMATDVARNSSVIAVMTVYSVSTDLGAAIGPTLTFWVIGAPYGLQSIFIGCAAAFLLIGLWYRGDALKRARIHDQTMQA</sequence>
<gene>
    <name evidence="8" type="ORF">L1F29_18900</name>
</gene>
<feature type="transmembrane region" description="Helical" evidence="6">
    <location>
        <begin position="247"/>
        <end position="266"/>
    </location>
</feature>
<evidence type="ECO:0000256" key="4">
    <source>
        <dbReference type="ARBA" id="ARBA00022989"/>
    </source>
</evidence>
<evidence type="ECO:0000313" key="9">
    <source>
        <dbReference type="Proteomes" id="UP001057877"/>
    </source>
</evidence>
<dbReference type="SUPFAM" id="SSF103473">
    <property type="entry name" value="MFS general substrate transporter"/>
    <property type="match status" value="1"/>
</dbReference>
<dbReference type="InterPro" id="IPR036259">
    <property type="entry name" value="MFS_trans_sf"/>
</dbReference>
<name>A0ABY5S5D7_9BACL</name>
<keyword evidence="3 6" id="KW-0812">Transmembrane</keyword>
<dbReference type="InterPro" id="IPR011701">
    <property type="entry name" value="MFS"/>
</dbReference>
<feature type="transmembrane region" description="Helical" evidence="6">
    <location>
        <begin position="12"/>
        <end position="39"/>
    </location>
</feature>
<evidence type="ECO:0000256" key="6">
    <source>
        <dbReference type="SAM" id="Phobius"/>
    </source>
</evidence>
<feature type="transmembrane region" description="Helical" evidence="6">
    <location>
        <begin position="76"/>
        <end position="95"/>
    </location>
</feature>
<reference evidence="8" key="1">
    <citation type="submission" date="2022-01" db="EMBL/GenBank/DDBJ databases">
        <title>Paenibacillus spongiae sp. nov., isolated from marine sponge.</title>
        <authorList>
            <person name="Li Z."/>
            <person name="Zhang M."/>
        </authorList>
    </citation>
    <scope>NUCLEOTIDE SEQUENCE</scope>
    <source>
        <strain evidence="8">PHS-Z3</strain>
    </source>
</reference>
<dbReference type="Proteomes" id="UP001057877">
    <property type="component" value="Chromosome"/>
</dbReference>
<feature type="transmembrane region" description="Helical" evidence="6">
    <location>
        <begin position="345"/>
        <end position="372"/>
    </location>
</feature>
<evidence type="ECO:0000256" key="1">
    <source>
        <dbReference type="ARBA" id="ARBA00004651"/>
    </source>
</evidence>
<feature type="transmembrane region" description="Helical" evidence="6">
    <location>
        <begin position="378"/>
        <end position="396"/>
    </location>
</feature>
<feature type="transmembrane region" description="Helical" evidence="6">
    <location>
        <begin position="45"/>
        <end position="64"/>
    </location>
</feature>
<keyword evidence="5 6" id="KW-0472">Membrane</keyword>
<protein>
    <submittedName>
        <fullName evidence="8">MFS transporter</fullName>
    </submittedName>
</protein>
<evidence type="ECO:0000259" key="7">
    <source>
        <dbReference type="PROSITE" id="PS50850"/>
    </source>
</evidence>
<dbReference type="InterPro" id="IPR020846">
    <property type="entry name" value="MFS_dom"/>
</dbReference>
<feature type="transmembrane region" description="Helical" evidence="6">
    <location>
        <begin position="213"/>
        <end position="235"/>
    </location>
</feature>
<feature type="transmembrane region" description="Helical" evidence="6">
    <location>
        <begin position="171"/>
        <end position="192"/>
    </location>
</feature>
<dbReference type="RefSeq" id="WP_258383626.1">
    <property type="nucleotide sequence ID" value="NZ_CP091430.1"/>
</dbReference>
<keyword evidence="2" id="KW-0813">Transport</keyword>
<organism evidence="8 9">
    <name type="scientific">Paenibacillus spongiae</name>
    <dbReference type="NCBI Taxonomy" id="2909671"/>
    <lineage>
        <taxon>Bacteria</taxon>
        <taxon>Bacillati</taxon>
        <taxon>Bacillota</taxon>
        <taxon>Bacilli</taxon>
        <taxon>Bacillales</taxon>
        <taxon>Paenibacillaceae</taxon>
        <taxon>Paenibacillus</taxon>
    </lineage>
</organism>
<evidence type="ECO:0000313" key="8">
    <source>
        <dbReference type="EMBL" id="UVI27538.1"/>
    </source>
</evidence>
<evidence type="ECO:0000256" key="5">
    <source>
        <dbReference type="ARBA" id="ARBA00023136"/>
    </source>
</evidence>
<dbReference type="PANTHER" id="PTHR23531:SF1">
    <property type="entry name" value="QUINOLENE RESISTANCE PROTEIN NORA"/>
    <property type="match status" value="1"/>
</dbReference>
<dbReference type="Pfam" id="PF07690">
    <property type="entry name" value="MFS_1"/>
    <property type="match status" value="1"/>
</dbReference>
<dbReference type="PROSITE" id="PS50850">
    <property type="entry name" value="MFS"/>
    <property type="match status" value="1"/>
</dbReference>
<feature type="transmembrane region" description="Helical" evidence="6">
    <location>
        <begin position="101"/>
        <end position="124"/>
    </location>
</feature>
<feature type="transmembrane region" description="Helical" evidence="6">
    <location>
        <begin position="287"/>
        <end position="306"/>
    </location>
</feature>
<dbReference type="InterPro" id="IPR052714">
    <property type="entry name" value="MFS_Exporter"/>
</dbReference>
<feature type="transmembrane region" description="Helical" evidence="6">
    <location>
        <begin position="145"/>
        <end position="165"/>
    </location>
</feature>
<feature type="domain" description="Major facilitator superfamily (MFS) profile" evidence="7">
    <location>
        <begin position="13"/>
        <end position="405"/>
    </location>
</feature>
<dbReference type="EMBL" id="CP091430">
    <property type="protein sequence ID" value="UVI27538.1"/>
    <property type="molecule type" value="Genomic_DNA"/>
</dbReference>
<keyword evidence="9" id="KW-1185">Reference proteome</keyword>
<dbReference type="PANTHER" id="PTHR23531">
    <property type="entry name" value="QUINOLENE RESISTANCE PROTEIN NORA"/>
    <property type="match status" value="1"/>
</dbReference>